<dbReference type="Gene3D" id="1.20.5.170">
    <property type="match status" value="1"/>
</dbReference>
<dbReference type="InterPro" id="IPR021833">
    <property type="entry name" value="DUF3425"/>
</dbReference>
<comment type="caution">
    <text evidence="5">The sequence shown here is derived from an EMBL/GenBank/DDBJ whole genome shotgun (WGS) entry which is preliminary data.</text>
</comment>
<dbReference type="Pfam" id="PF11905">
    <property type="entry name" value="DUF3425"/>
    <property type="match status" value="1"/>
</dbReference>
<feature type="region of interest" description="Disordered" evidence="2">
    <location>
        <begin position="287"/>
        <end position="316"/>
    </location>
</feature>
<feature type="chain" id="PRO_5016810791" description="BZIP domain-containing protein" evidence="3">
    <location>
        <begin position="21"/>
        <end position="677"/>
    </location>
</feature>
<reference evidence="5 6" key="1">
    <citation type="journal article" date="2018" name="G3 (Bethesda)">
        <title>Phylogenetic and Phylogenomic Definition of Rhizopus Species.</title>
        <authorList>
            <person name="Gryganskyi A.P."/>
            <person name="Golan J."/>
            <person name="Dolatabadi S."/>
            <person name="Mondo S."/>
            <person name="Robb S."/>
            <person name="Idnurm A."/>
            <person name="Muszewska A."/>
            <person name="Steczkiewicz K."/>
            <person name="Masonjones S."/>
            <person name="Liao H.L."/>
            <person name="Gajdeczka M.T."/>
            <person name="Anike F."/>
            <person name="Vuek A."/>
            <person name="Anishchenko I.M."/>
            <person name="Voigt K."/>
            <person name="de Hoog G.S."/>
            <person name="Smith M.E."/>
            <person name="Heitman J."/>
            <person name="Vilgalys R."/>
            <person name="Stajich J.E."/>
        </authorList>
    </citation>
    <scope>NUCLEOTIDE SEQUENCE [LARGE SCALE GENOMIC DNA]</scope>
    <source>
        <strain evidence="5 6">CBS 357.93</strain>
    </source>
</reference>
<dbReference type="EMBL" id="PJQL01001125">
    <property type="protein sequence ID" value="RCH90415.1"/>
    <property type="molecule type" value="Genomic_DNA"/>
</dbReference>
<dbReference type="PROSITE" id="PS00036">
    <property type="entry name" value="BZIP_BASIC"/>
    <property type="match status" value="1"/>
</dbReference>
<name>A0A367JKK3_RHIAZ</name>
<dbReference type="InterPro" id="IPR004827">
    <property type="entry name" value="bZIP"/>
</dbReference>
<evidence type="ECO:0000259" key="4">
    <source>
        <dbReference type="PROSITE" id="PS00036"/>
    </source>
</evidence>
<dbReference type="SUPFAM" id="SSF57959">
    <property type="entry name" value="Leucine zipper domain"/>
    <property type="match status" value="1"/>
</dbReference>
<feature type="compositionally biased region" description="Acidic residues" evidence="2">
    <location>
        <begin position="449"/>
        <end position="470"/>
    </location>
</feature>
<feature type="region of interest" description="Disordered" evidence="2">
    <location>
        <begin position="105"/>
        <end position="127"/>
    </location>
</feature>
<evidence type="ECO:0000256" key="1">
    <source>
        <dbReference type="SAM" id="Coils"/>
    </source>
</evidence>
<evidence type="ECO:0000313" key="5">
    <source>
        <dbReference type="EMBL" id="RCH90415.1"/>
    </source>
</evidence>
<sequence>MKFTIYILLTLVSLIAFTLAACDCDAADQPCLDKCVTSANGCVVQCQKQNAGDACEQACFAAHWPSVATSLSDATATASASSGALPSAVSTSLATTASSPIKPSMTASMAATATSRPSGEANVSNTSDSHKLIMMRTIQYPASEELIRNKKQQKLDEQEQEEKFSSETFIKVYPMYHARNYCSSLFYSLGRKGKDTPKKVKAKKKAARLSRTGEPDEAPVLMFGKSCGAQGHSAKRSSDCPNHNMSLLQLPSRDLGTHQRYTLSITLDSFISNNDPNSLLRSFLSSGQPIKIRKKPGRKPNPASPALRKAQNRAAQRAFRERKEKHLRDLEGTIRQLREQRNSALKELHQTKSKMDAYRAENWYLKGVVLTLQFVCLHHHIHIPPHSPYLTEEALSEMAKTQPHAIEAYVNAYTKNNVNLKPTMAAHFANVPKGDSPEQQHAEYQSTVVDDDGEENEQDEYDVKVEDDESMHDWMRDDSKDKREDTKKRDPSSLSAIQHIRLQLRVQSTLTHVGKSAARLQPTILQLAIPHDPRIDLVPTPHMRDRMIIFRDIMNYDRCFAMLLNGAVCHGSDPTMSANWELPAEFFHEFWYLTINYDVNRTNAWRRLKGLPDITAGAQPEGPPEEANHDTPHSTNETVWTDDVFSQMTAGMPTLQPLDMNHFSSGFDFGSPNHPSM</sequence>
<dbReference type="InterPro" id="IPR046347">
    <property type="entry name" value="bZIP_sf"/>
</dbReference>
<dbReference type="OrthoDB" id="2593073at2759"/>
<dbReference type="PANTHER" id="PTHR38116">
    <property type="entry name" value="CHROMOSOME 7, WHOLE GENOME SHOTGUN SEQUENCE"/>
    <property type="match status" value="1"/>
</dbReference>
<evidence type="ECO:0000313" key="6">
    <source>
        <dbReference type="Proteomes" id="UP000252139"/>
    </source>
</evidence>
<keyword evidence="3" id="KW-0732">Signal</keyword>
<protein>
    <recommendedName>
        <fullName evidence="4">BZIP domain-containing protein</fullName>
    </recommendedName>
</protein>
<keyword evidence="1" id="KW-0175">Coiled coil</keyword>
<organism evidence="5 6">
    <name type="scientific">Rhizopus azygosporus</name>
    <name type="common">Rhizopus microsporus var. azygosporus</name>
    <dbReference type="NCBI Taxonomy" id="86630"/>
    <lineage>
        <taxon>Eukaryota</taxon>
        <taxon>Fungi</taxon>
        <taxon>Fungi incertae sedis</taxon>
        <taxon>Mucoromycota</taxon>
        <taxon>Mucoromycotina</taxon>
        <taxon>Mucoromycetes</taxon>
        <taxon>Mucorales</taxon>
        <taxon>Mucorineae</taxon>
        <taxon>Rhizopodaceae</taxon>
        <taxon>Rhizopus</taxon>
    </lineage>
</organism>
<dbReference type="PANTHER" id="PTHR38116:SF9">
    <property type="entry name" value="BZIP DOMAIN-CONTAINING PROTEIN"/>
    <property type="match status" value="1"/>
</dbReference>
<feature type="non-terminal residue" evidence="5">
    <location>
        <position position="677"/>
    </location>
</feature>
<dbReference type="STRING" id="86630.A0A367JKK3"/>
<dbReference type="PROSITE" id="PS51257">
    <property type="entry name" value="PROKAR_LIPOPROTEIN"/>
    <property type="match status" value="1"/>
</dbReference>
<keyword evidence="6" id="KW-1185">Reference proteome</keyword>
<proteinExistence type="predicted"/>
<dbReference type="SMART" id="SM00338">
    <property type="entry name" value="BRLZ"/>
    <property type="match status" value="1"/>
</dbReference>
<gene>
    <name evidence="5" type="ORF">CU097_001360</name>
</gene>
<dbReference type="GO" id="GO:0003700">
    <property type="term" value="F:DNA-binding transcription factor activity"/>
    <property type="evidence" value="ECO:0007669"/>
    <property type="project" value="InterPro"/>
</dbReference>
<feature type="signal peptide" evidence="3">
    <location>
        <begin position="1"/>
        <end position="20"/>
    </location>
</feature>
<evidence type="ECO:0000256" key="3">
    <source>
        <dbReference type="SAM" id="SignalP"/>
    </source>
</evidence>
<feature type="compositionally biased region" description="Low complexity" evidence="2">
    <location>
        <begin position="105"/>
        <end position="115"/>
    </location>
</feature>
<feature type="region of interest" description="Disordered" evidence="2">
    <location>
        <begin position="429"/>
        <end position="494"/>
    </location>
</feature>
<dbReference type="Proteomes" id="UP000252139">
    <property type="component" value="Unassembled WGS sequence"/>
</dbReference>
<evidence type="ECO:0000256" key="2">
    <source>
        <dbReference type="SAM" id="MobiDB-lite"/>
    </source>
</evidence>
<dbReference type="AlphaFoldDB" id="A0A367JKK3"/>
<accession>A0A367JKK3</accession>
<feature type="region of interest" description="Disordered" evidence="2">
    <location>
        <begin position="614"/>
        <end position="637"/>
    </location>
</feature>
<feature type="compositionally biased region" description="Basic and acidic residues" evidence="2">
    <location>
        <begin position="471"/>
        <end position="491"/>
    </location>
</feature>
<dbReference type="CDD" id="cd14688">
    <property type="entry name" value="bZIP_YAP"/>
    <property type="match status" value="1"/>
</dbReference>
<feature type="domain" description="BZIP" evidence="4">
    <location>
        <begin position="308"/>
        <end position="322"/>
    </location>
</feature>
<feature type="coiled-coil region" evidence="1">
    <location>
        <begin position="320"/>
        <end position="361"/>
    </location>
</feature>